<dbReference type="GO" id="GO:0061564">
    <property type="term" value="P:axon development"/>
    <property type="evidence" value="ECO:0007669"/>
    <property type="project" value="TreeGrafter"/>
</dbReference>
<keyword evidence="4" id="KW-0524">Neurogenesis</keyword>
<keyword evidence="9" id="KW-1185">Reference proteome</keyword>
<feature type="region of interest" description="Disordered" evidence="6">
    <location>
        <begin position="1"/>
        <end position="44"/>
    </location>
</feature>
<accession>A0A226DEX3</accession>
<gene>
    <name evidence="8" type="ORF">Fcan01_21834</name>
</gene>
<dbReference type="STRING" id="158441.A0A226DEX3"/>
<dbReference type="GO" id="GO:0070888">
    <property type="term" value="F:E-box binding"/>
    <property type="evidence" value="ECO:0007669"/>
    <property type="project" value="TreeGrafter"/>
</dbReference>
<dbReference type="Proteomes" id="UP000198287">
    <property type="component" value="Unassembled WGS sequence"/>
</dbReference>
<keyword evidence="2" id="KW-0217">Developmental protein</keyword>
<proteinExistence type="predicted"/>
<evidence type="ECO:0000256" key="1">
    <source>
        <dbReference type="ARBA" id="ARBA00004123"/>
    </source>
</evidence>
<feature type="region of interest" description="Disordered" evidence="6">
    <location>
        <begin position="163"/>
        <end position="206"/>
    </location>
</feature>
<dbReference type="GO" id="GO:0000981">
    <property type="term" value="F:DNA-binding transcription factor activity, RNA polymerase II-specific"/>
    <property type="evidence" value="ECO:0007669"/>
    <property type="project" value="TreeGrafter"/>
</dbReference>
<evidence type="ECO:0000313" key="8">
    <source>
        <dbReference type="EMBL" id="OXA43518.1"/>
    </source>
</evidence>
<keyword evidence="3" id="KW-0221">Differentiation</keyword>
<feature type="compositionally biased region" description="Basic and acidic residues" evidence="6">
    <location>
        <begin position="190"/>
        <end position="199"/>
    </location>
</feature>
<dbReference type="AlphaFoldDB" id="A0A226DEX3"/>
<evidence type="ECO:0000313" key="9">
    <source>
        <dbReference type="Proteomes" id="UP000198287"/>
    </source>
</evidence>
<dbReference type="PANTHER" id="PTHR19290:SF162">
    <property type="entry name" value="TRANSCRIPTION FACTOR ATOH7"/>
    <property type="match status" value="1"/>
</dbReference>
<comment type="caution">
    <text evidence="8">The sequence shown here is derived from an EMBL/GenBank/DDBJ whole genome shotgun (WGS) entry which is preliminary data.</text>
</comment>
<name>A0A226DEX3_FOLCA</name>
<evidence type="ECO:0000256" key="2">
    <source>
        <dbReference type="ARBA" id="ARBA00022473"/>
    </source>
</evidence>
<reference evidence="8 9" key="1">
    <citation type="submission" date="2015-12" db="EMBL/GenBank/DDBJ databases">
        <title>The genome of Folsomia candida.</title>
        <authorList>
            <person name="Faddeeva A."/>
            <person name="Derks M.F."/>
            <person name="Anvar Y."/>
            <person name="Smit S."/>
            <person name="Van Straalen N."/>
            <person name="Roelofs D."/>
        </authorList>
    </citation>
    <scope>NUCLEOTIDE SEQUENCE [LARGE SCALE GENOMIC DNA]</scope>
    <source>
        <strain evidence="8 9">VU population</strain>
        <tissue evidence="8">Whole body</tissue>
    </source>
</reference>
<feature type="region of interest" description="Disordered" evidence="6">
    <location>
        <begin position="62"/>
        <end position="96"/>
    </location>
</feature>
<dbReference type="GO" id="GO:0007423">
    <property type="term" value="P:sensory organ development"/>
    <property type="evidence" value="ECO:0007669"/>
    <property type="project" value="TreeGrafter"/>
</dbReference>
<dbReference type="Gene3D" id="4.10.280.10">
    <property type="entry name" value="Helix-loop-helix DNA-binding domain"/>
    <property type="match status" value="1"/>
</dbReference>
<dbReference type="PANTHER" id="PTHR19290">
    <property type="entry name" value="BASIC HELIX-LOOP-HELIX PROTEIN NEUROGENIN-RELATED"/>
    <property type="match status" value="1"/>
</dbReference>
<evidence type="ECO:0000256" key="5">
    <source>
        <dbReference type="ARBA" id="ARBA00023242"/>
    </source>
</evidence>
<evidence type="ECO:0000259" key="7">
    <source>
        <dbReference type="PROSITE" id="PS50888"/>
    </source>
</evidence>
<dbReference type="OrthoDB" id="6161578at2759"/>
<dbReference type="InterPro" id="IPR050359">
    <property type="entry name" value="bHLH_transcription_factors"/>
</dbReference>
<feature type="compositionally biased region" description="Low complexity" evidence="6">
    <location>
        <begin position="76"/>
        <end position="95"/>
    </location>
</feature>
<dbReference type="GO" id="GO:0046983">
    <property type="term" value="F:protein dimerization activity"/>
    <property type="evidence" value="ECO:0007669"/>
    <property type="project" value="InterPro"/>
</dbReference>
<dbReference type="Pfam" id="PF00010">
    <property type="entry name" value="HLH"/>
    <property type="match status" value="1"/>
</dbReference>
<dbReference type="InterPro" id="IPR036638">
    <property type="entry name" value="HLH_DNA-bd_sf"/>
</dbReference>
<comment type="subcellular location">
    <subcellularLocation>
        <location evidence="1">Nucleus</location>
    </subcellularLocation>
</comment>
<protein>
    <submittedName>
        <fullName evidence="8">Protein atonal</fullName>
    </submittedName>
</protein>
<feature type="compositionally biased region" description="Basic residues" evidence="6">
    <location>
        <begin position="179"/>
        <end position="189"/>
    </location>
</feature>
<evidence type="ECO:0000256" key="3">
    <source>
        <dbReference type="ARBA" id="ARBA00022782"/>
    </source>
</evidence>
<dbReference type="SUPFAM" id="SSF47459">
    <property type="entry name" value="HLH, helix-loop-helix DNA-binding domain"/>
    <property type="match status" value="1"/>
</dbReference>
<evidence type="ECO:0000256" key="6">
    <source>
        <dbReference type="SAM" id="MobiDB-lite"/>
    </source>
</evidence>
<sequence length="272" mass="30392">MMSTLLGMLNAPHSPPPQSAQDHSSPPPHYIELKYSPEQDPTSWEQAHSNLLTHRLLLLRGDEGGHGDGSDGFHTPSPLSSPFSPGSTNSTTSSTQHPADYLLATFPANNNNNSYVIHGQVVMSHDLTTDDHHHHHHDDFLHEEEGCGDEENIGNIENLGQVEKSKRKVGTKGGNIAKRGGRKGGKKTKVKAEGVEKPQKKQRGMRQVNPVVMKKRRLAANARERRRMHSLNLAFDKLRTHLPSIGKDQQLSKFETLQMAQEYIEQLYNFLQ</sequence>
<feature type="domain" description="BHLH" evidence="7">
    <location>
        <begin position="215"/>
        <end position="267"/>
    </location>
</feature>
<dbReference type="InterPro" id="IPR011598">
    <property type="entry name" value="bHLH_dom"/>
</dbReference>
<keyword evidence="5" id="KW-0539">Nucleus</keyword>
<evidence type="ECO:0000256" key="4">
    <source>
        <dbReference type="ARBA" id="ARBA00022902"/>
    </source>
</evidence>
<dbReference type="SMART" id="SM00353">
    <property type="entry name" value="HLH"/>
    <property type="match status" value="1"/>
</dbReference>
<dbReference type="GO" id="GO:0045944">
    <property type="term" value="P:positive regulation of transcription by RNA polymerase II"/>
    <property type="evidence" value="ECO:0007669"/>
    <property type="project" value="TreeGrafter"/>
</dbReference>
<dbReference type="EMBL" id="LNIX01000022">
    <property type="protein sequence ID" value="OXA43518.1"/>
    <property type="molecule type" value="Genomic_DNA"/>
</dbReference>
<dbReference type="PROSITE" id="PS50888">
    <property type="entry name" value="BHLH"/>
    <property type="match status" value="1"/>
</dbReference>
<dbReference type="GO" id="GO:0005634">
    <property type="term" value="C:nucleus"/>
    <property type="evidence" value="ECO:0007669"/>
    <property type="project" value="UniProtKB-SubCell"/>
</dbReference>
<feature type="compositionally biased region" description="Basic and acidic residues" evidence="6">
    <location>
        <begin position="62"/>
        <end position="71"/>
    </location>
</feature>
<organism evidence="8 9">
    <name type="scientific">Folsomia candida</name>
    <name type="common">Springtail</name>
    <dbReference type="NCBI Taxonomy" id="158441"/>
    <lineage>
        <taxon>Eukaryota</taxon>
        <taxon>Metazoa</taxon>
        <taxon>Ecdysozoa</taxon>
        <taxon>Arthropoda</taxon>
        <taxon>Hexapoda</taxon>
        <taxon>Collembola</taxon>
        <taxon>Entomobryomorpha</taxon>
        <taxon>Isotomoidea</taxon>
        <taxon>Isotomidae</taxon>
        <taxon>Proisotominae</taxon>
        <taxon>Folsomia</taxon>
    </lineage>
</organism>
<dbReference type="CDD" id="cd19715">
    <property type="entry name" value="bHLH_TS_amos_like"/>
    <property type="match status" value="1"/>
</dbReference>